<accession>A0A7W7QG32</accession>
<organism evidence="1 2">
    <name type="scientific">Actinophytocola algeriensis</name>
    <dbReference type="NCBI Taxonomy" id="1768010"/>
    <lineage>
        <taxon>Bacteria</taxon>
        <taxon>Bacillati</taxon>
        <taxon>Actinomycetota</taxon>
        <taxon>Actinomycetes</taxon>
        <taxon>Pseudonocardiales</taxon>
        <taxon>Pseudonocardiaceae</taxon>
    </lineage>
</organism>
<evidence type="ECO:0000313" key="1">
    <source>
        <dbReference type="EMBL" id="MBB4912910.1"/>
    </source>
</evidence>
<dbReference type="Proteomes" id="UP000520767">
    <property type="component" value="Unassembled WGS sequence"/>
</dbReference>
<gene>
    <name evidence="1" type="ORF">FHR82_009184</name>
</gene>
<feature type="non-terminal residue" evidence="1">
    <location>
        <position position="27"/>
    </location>
</feature>
<comment type="caution">
    <text evidence="1">The sequence shown here is derived from an EMBL/GenBank/DDBJ whole genome shotgun (WGS) entry which is preliminary data.</text>
</comment>
<name>A0A7W7QG32_9PSEU</name>
<keyword evidence="2" id="KW-1185">Reference proteome</keyword>
<sequence>MGGESVIGQTWVWPPVGEHLLRLDVEC</sequence>
<proteinExistence type="predicted"/>
<dbReference type="EMBL" id="JACHJQ010000019">
    <property type="protein sequence ID" value="MBB4912910.1"/>
    <property type="molecule type" value="Genomic_DNA"/>
</dbReference>
<protein>
    <submittedName>
        <fullName evidence="1">Uncharacterized protein</fullName>
    </submittedName>
</protein>
<dbReference type="AlphaFoldDB" id="A0A7W7QG32"/>
<reference evidence="1 2" key="1">
    <citation type="submission" date="2020-08" db="EMBL/GenBank/DDBJ databases">
        <title>Genomic Encyclopedia of Type Strains, Phase III (KMG-III): the genomes of soil and plant-associated and newly described type strains.</title>
        <authorList>
            <person name="Whitman W."/>
        </authorList>
    </citation>
    <scope>NUCLEOTIDE SEQUENCE [LARGE SCALE GENOMIC DNA]</scope>
    <source>
        <strain evidence="1 2">CECT 8960</strain>
    </source>
</reference>
<evidence type="ECO:0000313" key="2">
    <source>
        <dbReference type="Proteomes" id="UP000520767"/>
    </source>
</evidence>